<name>A0A1Q2YFJ7_9ASCO</name>
<protein>
    <recommendedName>
        <fullName evidence="3">Striatin N-terminal domain-containing protein</fullName>
    </recommendedName>
</protein>
<evidence type="ECO:0000259" key="3">
    <source>
        <dbReference type="Pfam" id="PF08232"/>
    </source>
</evidence>
<accession>A0A1Q2YFJ7</accession>
<proteinExistence type="predicted"/>
<evidence type="ECO:0000256" key="1">
    <source>
        <dbReference type="ARBA" id="ARBA00023054"/>
    </source>
</evidence>
<feature type="region of interest" description="Disordered" evidence="2">
    <location>
        <begin position="82"/>
        <end position="107"/>
    </location>
</feature>
<dbReference type="PANTHER" id="PTHR15653:SF0">
    <property type="entry name" value="CONNECTOR OF KINASE TO AP-1, ISOFORM E"/>
    <property type="match status" value="1"/>
</dbReference>
<dbReference type="InterPro" id="IPR051488">
    <property type="entry name" value="WD_repeat_striatin"/>
</dbReference>
<sequence length="689" mass="76982">MQNGAMGHEQGLSSSANYTLPGIMQYLQSQFTQVERNRLQGELERSSLKLKIIELENERNFLLRKTTKLQLTVDQLTEEIEQLRGSPPEDDTNSSKNSKVASTEKAKSDSEVEQILGGIHSLDVSKLIHARKFLKSATNEILYLLKTPTVELENTSSVGSITGITSLTGGDNDNDMFFNYNTLNNVAESSTTNGSLHVNKDRSTNIKVNEPFDKPNVEKELNEILAAPFKSTGNSNSEESDAETIIEEPNEEKNSENKRNNGSFKKDNGDNENDDGDDEDDEDDDQAEDDDFDDDFDDEFDDDDEDYDDGEDNDDGYDATDEATGETQHTNSSGSKKDPSKRNIAAGSQHGKNQKEKLLNLLKKSPKKVNNHNSETLSVRLHPHLSEMELKSGRLFTYYDKANIVKIYDDLLGKGNLIKEIQLEDANTIVDIITNENFIVIATTDSLIAYTIDSDIDLKITKAQVGAKSIDLDKDRLLLVSNSQIEVLKIDLVSKTFKNLSSTDYQYEGTLKKAKFVKNNSSFDVAVLSSNTLYLYNTDSTQANSEPFKSIPLNQYHEWLVTSRNMVLRFNNGLYLFDFSECSDFKQVPLPPLPDSESSSDSVSEVISPCVDDDTMFYVTRCVANVPSNKSPGLFELRLFKVIETGDILEIKSLTDLSGLERYCVGKIGDGFSICVARGKEIQLYKISK</sequence>
<dbReference type="InterPro" id="IPR036322">
    <property type="entry name" value="WD40_repeat_dom_sf"/>
</dbReference>
<evidence type="ECO:0000313" key="4">
    <source>
        <dbReference type="EMBL" id="GAV28304.1"/>
    </source>
</evidence>
<comment type="caution">
    <text evidence="4">The sequence shown here is derived from an EMBL/GenBank/DDBJ whole genome shotgun (WGS) entry which is preliminary data.</text>
</comment>
<feature type="region of interest" description="Disordered" evidence="2">
    <location>
        <begin position="227"/>
        <end position="355"/>
    </location>
</feature>
<dbReference type="AlphaFoldDB" id="A0A1Q2YFJ7"/>
<dbReference type="OrthoDB" id="727118at2759"/>
<evidence type="ECO:0000256" key="2">
    <source>
        <dbReference type="SAM" id="MobiDB-lite"/>
    </source>
</evidence>
<dbReference type="SUPFAM" id="SSF50978">
    <property type="entry name" value="WD40 repeat-like"/>
    <property type="match status" value="1"/>
</dbReference>
<dbReference type="Pfam" id="PF08232">
    <property type="entry name" value="Striatin"/>
    <property type="match status" value="1"/>
</dbReference>
<dbReference type="InterPro" id="IPR013258">
    <property type="entry name" value="Striatin_N"/>
</dbReference>
<organism evidence="4 5">
    <name type="scientific">Pichia membranifaciens</name>
    <dbReference type="NCBI Taxonomy" id="4926"/>
    <lineage>
        <taxon>Eukaryota</taxon>
        <taxon>Fungi</taxon>
        <taxon>Dikarya</taxon>
        <taxon>Ascomycota</taxon>
        <taxon>Saccharomycotina</taxon>
        <taxon>Pichiomycetes</taxon>
        <taxon>Pichiales</taxon>
        <taxon>Pichiaceae</taxon>
        <taxon>Pichia</taxon>
    </lineage>
</organism>
<keyword evidence="5" id="KW-1185">Reference proteome</keyword>
<evidence type="ECO:0000313" key="5">
    <source>
        <dbReference type="Proteomes" id="UP000186136"/>
    </source>
</evidence>
<keyword evidence="1" id="KW-0175">Coiled coil</keyword>
<feature type="compositionally biased region" description="Basic and acidic residues" evidence="2">
    <location>
        <begin position="198"/>
        <end position="214"/>
    </location>
</feature>
<dbReference type="EMBL" id="BDGI01000064">
    <property type="protein sequence ID" value="GAV28304.1"/>
    <property type="molecule type" value="Genomic_DNA"/>
</dbReference>
<feature type="compositionally biased region" description="Polar residues" evidence="2">
    <location>
        <begin position="325"/>
        <end position="334"/>
    </location>
</feature>
<dbReference type="Proteomes" id="UP000186136">
    <property type="component" value="Unassembled WGS sequence"/>
</dbReference>
<gene>
    <name evidence="4" type="ORF">PMKS-001775</name>
</gene>
<dbReference type="PANTHER" id="PTHR15653">
    <property type="entry name" value="STRIATIN"/>
    <property type="match status" value="1"/>
</dbReference>
<feature type="compositionally biased region" description="Acidic residues" evidence="2">
    <location>
        <begin position="270"/>
        <end position="324"/>
    </location>
</feature>
<reference evidence="4 5" key="1">
    <citation type="submission" date="2016-08" db="EMBL/GenBank/DDBJ databases">
        <title>Whole genome shotgun sequence of Pichia membranifaciens KS47-1.</title>
        <authorList>
            <person name="Konishi M."/>
            <person name="Ishida M."/>
            <person name="Arakawa T."/>
            <person name="Kato Y."/>
            <person name="Horiuchi J."/>
        </authorList>
    </citation>
    <scope>NUCLEOTIDE SEQUENCE [LARGE SCALE GENOMIC DNA]</scope>
    <source>
        <strain evidence="4 5">KS47-1</strain>
    </source>
</reference>
<feature type="region of interest" description="Disordered" evidence="2">
    <location>
        <begin position="189"/>
        <end position="214"/>
    </location>
</feature>
<feature type="compositionally biased region" description="Acidic residues" evidence="2">
    <location>
        <begin position="238"/>
        <end position="250"/>
    </location>
</feature>
<feature type="compositionally biased region" description="Basic and acidic residues" evidence="2">
    <location>
        <begin position="251"/>
        <end position="269"/>
    </location>
</feature>
<feature type="domain" description="Striatin N-terminal" evidence="3">
    <location>
        <begin position="19"/>
        <end position="148"/>
    </location>
</feature>